<protein>
    <submittedName>
        <fullName evidence="2">Uncharacterized protein</fullName>
    </submittedName>
</protein>
<keyword evidence="1" id="KW-0812">Transmembrane</keyword>
<gene>
    <name evidence="2" type="ORF">HD601_000574</name>
</gene>
<evidence type="ECO:0000256" key="1">
    <source>
        <dbReference type="SAM" id="Phobius"/>
    </source>
</evidence>
<evidence type="ECO:0000313" key="2">
    <source>
        <dbReference type="EMBL" id="MBB5785999.1"/>
    </source>
</evidence>
<dbReference type="RefSeq" id="WP_184819154.1">
    <property type="nucleotide sequence ID" value="NZ_JACHMM010000001.1"/>
</dbReference>
<keyword evidence="1" id="KW-1133">Transmembrane helix</keyword>
<feature type="transmembrane region" description="Helical" evidence="1">
    <location>
        <begin position="7"/>
        <end position="27"/>
    </location>
</feature>
<dbReference type="EMBL" id="JACHMM010000001">
    <property type="protein sequence ID" value="MBB5785999.1"/>
    <property type="molecule type" value="Genomic_DNA"/>
</dbReference>
<comment type="caution">
    <text evidence="2">The sequence shown here is derived from an EMBL/GenBank/DDBJ whole genome shotgun (WGS) entry which is preliminary data.</text>
</comment>
<dbReference type="AlphaFoldDB" id="A0A7W9LJG5"/>
<dbReference type="Proteomes" id="UP000542813">
    <property type="component" value="Unassembled WGS sequence"/>
</dbReference>
<sequence>MRRRDAIITLVVTLVAMAVFVVTTLLVDGRETVLPAPAPTAGEARP</sequence>
<accession>A0A7W9LJG5</accession>
<proteinExistence type="predicted"/>
<keyword evidence="3" id="KW-1185">Reference proteome</keyword>
<keyword evidence="1" id="KW-0472">Membrane</keyword>
<name>A0A7W9LJG5_9ACTN</name>
<organism evidence="2 3">
    <name type="scientific">Jiangella mangrovi</name>
    <dbReference type="NCBI Taxonomy" id="1524084"/>
    <lineage>
        <taxon>Bacteria</taxon>
        <taxon>Bacillati</taxon>
        <taxon>Actinomycetota</taxon>
        <taxon>Actinomycetes</taxon>
        <taxon>Jiangellales</taxon>
        <taxon>Jiangellaceae</taxon>
        <taxon>Jiangella</taxon>
    </lineage>
</organism>
<evidence type="ECO:0000313" key="3">
    <source>
        <dbReference type="Proteomes" id="UP000542813"/>
    </source>
</evidence>
<reference evidence="2 3" key="1">
    <citation type="submission" date="2020-08" db="EMBL/GenBank/DDBJ databases">
        <title>Sequencing the genomes of 1000 actinobacteria strains.</title>
        <authorList>
            <person name="Klenk H.-P."/>
        </authorList>
    </citation>
    <scope>NUCLEOTIDE SEQUENCE [LARGE SCALE GENOMIC DNA]</scope>
    <source>
        <strain evidence="2 3">DSM 102122</strain>
    </source>
</reference>